<evidence type="ECO:0000313" key="4">
    <source>
        <dbReference type="EMBL" id="CAL4917480.1"/>
    </source>
</evidence>
<feature type="compositionally biased region" description="Basic and acidic residues" evidence="1">
    <location>
        <begin position="110"/>
        <end position="120"/>
    </location>
</feature>
<feature type="signal peptide" evidence="3">
    <location>
        <begin position="1"/>
        <end position="24"/>
    </location>
</feature>
<name>A0ABC8XKW4_9POAL</name>
<feature type="region of interest" description="Disordered" evidence="1">
    <location>
        <begin position="99"/>
        <end position="120"/>
    </location>
</feature>
<evidence type="ECO:0000256" key="3">
    <source>
        <dbReference type="SAM" id="SignalP"/>
    </source>
</evidence>
<keyword evidence="2" id="KW-0472">Membrane</keyword>
<evidence type="ECO:0000313" key="6">
    <source>
        <dbReference type="Proteomes" id="UP001497457"/>
    </source>
</evidence>
<organism evidence="5 6">
    <name type="scientific">Urochloa decumbens</name>
    <dbReference type="NCBI Taxonomy" id="240449"/>
    <lineage>
        <taxon>Eukaryota</taxon>
        <taxon>Viridiplantae</taxon>
        <taxon>Streptophyta</taxon>
        <taxon>Embryophyta</taxon>
        <taxon>Tracheophyta</taxon>
        <taxon>Spermatophyta</taxon>
        <taxon>Magnoliopsida</taxon>
        <taxon>Liliopsida</taxon>
        <taxon>Poales</taxon>
        <taxon>Poaceae</taxon>
        <taxon>PACMAD clade</taxon>
        <taxon>Panicoideae</taxon>
        <taxon>Panicodae</taxon>
        <taxon>Paniceae</taxon>
        <taxon>Melinidinae</taxon>
        <taxon>Urochloa</taxon>
    </lineage>
</organism>
<dbReference type="Proteomes" id="UP001497457">
    <property type="component" value="Chromosome 14rd"/>
</dbReference>
<dbReference type="Proteomes" id="UP001497457">
    <property type="component" value="Chromosome 13rd"/>
</dbReference>
<feature type="transmembrane region" description="Helical" evidence="2">
    <location>
        <begin position="77"/>
        <end position="96"/>
    </location>
</feature>
<protein>
    <submittedName>
        <fullName evidence="5">Uncharacterized protein</fullName>
    </submittedName>
</protein>
<proteinExistence type="predicted"/>
<evidence type="ECO:0000256" key="2">
    <source>
        <dbReference type="SAM" id="Phobius"/>
    </source>
</evidence>
<feature type="compositionally biased region" description="Low complexity" evidence="1">
    <location>
        <begin position="43"/>
        <end position="59"/>
    </location>
</feature>
<dbReference type="EMBL" id="OZ075123">
    <property type="protein sequence ID" value="CAL4917480.1"/>
    <property type="molecule type" value="Genomic_DNA"/>
</dbReference>
<dbReference type="EMBL" id="OZ075124">
    <property type="protein sequence ID" value="CAL4925808.1"/>
    <property type="molecule type" value="Genomic_DNA"/>
</dbReference>
<keyword evidence="2" id="KW-1133">Transmembrane helix</keyword>
<keyword evidence="3" id="KW-0732">Signal</keyword>
<dbReference type="PANTHER" id="PTHR34558">
    <property type="entry name" value="EXPRESSED PROTEIN"/>
    <property type="match status" value="1"/>
</dbReference>
<evidence type="ECO:0000313" key="5">
    <source>
        <dbReference type="EMBL" id="CAL4925808.1"/>
    </source>
</evidence>
<dbReference type="PANTHER" id="PTHR34558:SF11">
    <property type="match status" value="1"/>
</dbReference>
<accession>A0ABC8XKW4</accession>
<keyword evidence="6" id="KW-1185">Reference proteome</keyword>
<feature type="region of interest" description="Disordered" evidence="1">
    <location>
        <begin position="43"/>
        <end position="70"/>
    </location>
</feature>
<feature type="chain" id="PRO_5044721280" evidence="3">
    <location>
        <begin position="25"/>
        <end position="120"/>
    </location>
</feature>
<keyword evidence="2" id="KW-0812">Transmembrane</keyword>
<reference evidence="5 6" key="1">
    <citation type="submission" date="2024-10" db="EMBL/GenBank/DDBJ databases">
        <authorList>
            <person name="Ryan C."/>
        </authorList>
    </citation>
    <scope>NUCLEOTIDE SEQUENCE [LARGE SCALE GENOMIC DNA]</scope>
</reference>
<dbReference type="AlphaFoldDB" id="A0ABC8XKW4"/>
<gene>
    <name evidence="4" type="ORF">URODEC1_LOCUS18585</name>
    <name evidence="5" type="ORF">URODEC1_LOCUS23523</name>
</gene>
<evidence type="ECO:0000256" key="1">
    <source>
        <dbReference type="SAM" id="MobiDB-lite"/>
    </source>
</evidence>
<sequence length="120" mass="11812">MAGRCSCFLPLARLLLLLVVLGAALHGEVAVARPLRGIVAEPPASPGAVAPGPGDAAQAGAGGGGGRPDRSEAGGEVILAGFAAAVIIVVFCYIRVTRESSSGSNDSVGEGEKKESLGAF</sequence>